<feature type="transmembrane region" description="Helical" evidence="8">
    <location>
        <begin position="297"/>
        <end position="315"/>
    </location>
</feature>
<evidence type="ECO:0000256" key="4">
    <source>
        <dbReference type="ARBA" id="ARBA00023136"/>
    </source>
</evidence>
<reference evidence="10" key="1">
    <citation type="submission" date="2021-01" db="EMBL/GenBank/DDBJ databases">
        <authorList>
            <person name="Corre E."/>
            <person name="Pelletier E."/>
            <person name="Niang G."/>
            <person name="Scheremetjew M."/>
            <person name="Finn R."/>
            <person name="Kale V."/>
            <person name="Holt S."/>
            <person name="Cochrane G."/>
            <person name="Meng A."/>
            <person name="Brown T."/>
            <person name="Cohen L."/>
        </authorList>
    </citation>
    <scope>NUCLEOTIDE SEQUENCE</scope>
    <source>
        <strain evidence="10">CCCM811</strain>
    </source>
</reference>
<dbReference type="SUPFAM" id="SSF82866">
    <property type="entry name" value="Multidrug efflux transporter AcrB transmembrane domain"/>
    <property type="match status" value="2"/>
</dbReference>
<evidence type="ECO:0000256" key="3">
    <source>
        <dbReference type="ARBA" id="ARBA00022989"/>
    </source>
</evidence>
<feature type="transmembrane region" description="Helical" evidence="8">
    <location>
        <begin position="349"/>
        <end position="368"/>
    </location>
</feature>
<feature type="transmembrane region" description="Helical" evidence="8">
    <location>
        <begin position="438"/>
        <end position="465"/>
    </location>
</feature>
<proteinExistence type="inferred from homology"/>
<feature type="transmembrane region" description="Helical" evidence="8">
    <location>
        <begin position="322"/>
        <end position="343"/>
    </location>
</feature>
<evidence type="ECO:0000256" key="5">
    <source>
        <dbReference type="ARBA" id="ARBA00023180"/>
    </source>
</evidence>
<evidence type="ECO:0000313" key="10">
    <source>
        <dbReference type="EMBL" id="CAE0671321.1"/>
    </source>
</evidence>
<dbReference type="PROSITE" id="PS50156">
    <property type="entry name" value="SSD"/>
    <property type="match status" value="1"/>
</dbReference>
<comment type="subcellular location">
    <subcellularLocation>
        <location evidence="1">Membrane</location>
        <topology evidence="1">Multi-pass membrane protein</topology>
    </subcellularLocation>
</comment>
<feature type="transmembrane region" description="Helical" evidence="8">
    <location>
        <begin position="846"/>
        <end position="868"/>
    </location>
</feature>
<accession>A0A7S3Z4H2</accession>
<keyword evidence="2 8" id="KW-0812">Transmembrane</keyword>
<dbReference type="InterPro" id="IPR000731">
    <property type="entry name" value="SSD"/>
</dbReference>
<keyword evidence="5" id="KW-0325">Glycoprotein</keyword>
<feature type="transmembrane region" description="Helical" evidence="8">
    <location>
        <begin position="929"/>
        <end position="952"/>
    </location>
</feature>
<evidence type="ECO:0000256" key="1">
    <source>
        <dbReference type="ARBA" id="ARBA00004141"/>
    </source>
</evidence>
<dbReference type="GO" id="GO:0022857">
    <property type="term" value="F:transmembrane transporter activity"/>
    <property type="evidence" value="ECO:0007669"/>
    <property type="project" value="TreeGrafter"/>
</dbReference>
<dbReference type="EMBL" id="HBIV01032197">
    <property type="protein sequence ID" value="CAE0671321.1"/>
    <property type="molecule type" value="Transcribed_RNA"/>
</dbReference>
<evidence type="ECO:0000256" key="2">
    <source>
        <dbReference type="ARBA" id="ARBA00022692"/>
    </source>
</evidence>
<dbReference type="AlphaFoldDB" id="A0A7S3Z4H2"/>
<feature type="transmembrane region" description="Helical" evidence="8">
    <location>
        <begin position="34"/>
        <end position="55"/>
    </location>
</feature>
<feature type="transmembrane region" description="Helical" evidence="8">
    <location>
        <begin position="537"/>
        <end position="560"/>
    </location>
</feature>
<dbReference type="Pfam" id="PF03176">
    <property type="entry name" value="MMPL"/>
    <property type="match status" value="1"/>
</dbReference>
<dbReference type="Gene3D" id="1.20.1640.10">
    <property type="entry name" value="Multidrug efflux transporter AcrB transmembrane domain"/>
    <property type="match status" value="2"/>
</dbReference>
<dbReference type="Pfam" id="PF02460">
    <property type="entry name" value="Patched"/>
    <property type="match status" value="1"/>
</dbReference>
<dbReference type="PANTHER" id="PTHR45951:SF7">
    <property type="entry name" value="SSD DOMAIN-CONTAINING PROTEIN"/>
    <property type="match status" value="1"/>
</dbReference>
<evidence type="ECO:0000256" key="8">
    <source>
        <dbReference type="SAM" id="Phobius"/>
    </source>
</evidence>
<comment type="similarity">
    <text evidence="6">Belongs to the dispatched family.</text>
</comment>
<name>A0A7S3Z4H2_9EUKA</name>
<feature type="transmembrane region" description="Helical" evidence="8">
    <location>
        <begin position="897"/>
        <end position="917"/>
    </location>
</feature>
<protein>
    <recommendedName>
        <fullName evidence="9">SSD domain-containing protein</fullName>
    </recommendedName>
</protein>
<evidence type="ECO:0000256" key="7">
    <source>
        <dbReference type="SAM" id="MobiDB-lite"/>
    </source>
</evidence>
<feature type="transmembrane region" description="Helical" evidence="8">
    <location>
        <begin position="413"/>
        <end position="432"/>
    </location>
</feature>
<dbReference type="PANTHER" id="PTHR45951">
    <property type="entry name" value="PROTEIN DISPATCHED-RELATED"/>
    <property type="match status" value="1"/>
</dbReference>
<gene>
    <name evidence="10" type="ORF">LGLO00237_LOCUS22966</name>
</gene>
<dbReference type="InterPro" id="IPR004869">
    <property type="entry name" value="MMPL_dom"/>
</dbReference>
<organism evidence="10">
    <name type="scientific">Lotharella globosa</name>
    <dbReference type="NCBI Taxonomy" id="91324"/>
    <lineage>
        <taxon>Eukaryota</taxon>
        <taxon>Sar</taxon>
        <taxon>Rhizaria</taxon>
        <taxon>Cercozoa</taxon>
        <taxon>Chlorarachniophyceae</taxon>
        <taxon>Lotharella</taxon>
    </lineage>
</organism>
<dbReference type="GO" id="GO:0016020">
    <property type="term" value="C:membrane"/>
    <property type="evidence" value="ECO:0007669"/>
    <property type="project" value="UniProtKB-SubCell"/>
</dbReference>
<feature type="domain" description="SSD" evidence="9">
    <location>
        <begin position="358"/>
        <end position="466"/>
    </location>
</feature>
<feature type="transmembrane region" description="Helical" evidence="8">
    <location>
        <begin position="797"/>
        <end position="815"/>
    </location>
</feature>
<dbReference type="InterPro" id="IPR052081">
    <property type="entry name" value="Dispatched_Hh_regulator"/>
</dbReference>
<sequence length="1046" mass="115679">MESVQTEQKHEGCSCKKSCSLATSRFITHHPAKFMSATLAVILLVVVAGAFSGSYTLSEPSQYDWAVPNGRASLNYEALVDAEDDAARGNALTREQEADGATFWMTFEGSGSESIFTPANVQTICEIESLFWNTEGYSDYCQLNGTSSTCLDPTKTITYTFYGGTSGVSCDLLSDSSVNATAGALYSGLSVNTSRQSSQFFMGSETETRSPRYTERTRARIPLGAPLSGFVSPSDRPLDQSIEYNKFYRRVRDKFFNFFGLENRWLHSAYREKVERNGLRIKWYSSNLSSIESQDTILGDLVLALISILFVWGWMTYQMRSIFLSSFCMLSIVLSIPLSIVIYRDIFRVAYFAFLHILVIFLVLGIGADDVFVFYDGWRQAVDDEEVMQLMRDKPGQAAILEKRMEVAYKRTLETVFNTSFTTMVAFLATAISPIMPIATFGILAATCILINFVLVITLIPAVMMCHHLWFVKKRCSIHPSPGTEATPRNLVEAKTTEHDVPDATEDDDTDEANETLLDKFATKVYIPAMTYEYRGVYVVAIGIAISLLIYGVVSVAYAAQLTSPTEQETWLPSDNMLEQVPVDLRTDFMSGDTDQNIEVGMPFGISGFERPNFDPYVPAKNRGHVTYDSGFDLYPAASQNAFLYACELARSYPCNEEACQDGVLVHQADSSLQCFLPKFQSWFIANNPGYTTYNCSRAQFLNQLMVYRNATTSDGYSVAQKQKLIGFVAGELKYARITLTTTILQQESTAYKAEGRKVLDDMVNQINGNSPSGMNNAFGASFAWVWIESEAGVLRGFFTGLMLCFPVAFIVLVLATSNIIVSFYAIISIGFIVASVLGVTKWIGWALGIGEAIAGVIVIGFSVDYVIHLGHMFVEATHSEGLKATIDRFTFASRKMVPTVAAGGVTTFGAALPLFACQLKFFPKMGTLMASTIAFSFVFSVGFFMALCLLIGPVGRVGDISWMCEQIGLAPYLERWGCLTRNPRAPDELRQSVNVIPKAADNKVEMDELKAGGTVADVEADPLPSTKVANCFPLPPPKRKMWFDR</sequence>
<feature type="region of interest" description="Disordered" evidence="7">
    <location>
        <begin position="482"/>
        <end position="511"/>
    </location>
</feature>
<keyword evidence="3 8" id="KW-1133">Transmembrane helix</keyword>
<feature type="transmembrane region" description="Helical" evidence="8">
    <location>
        <begin position="822"/>
        <end position="840"/>
    </location>
</feature>
<keyword evidence="4 8" id="KW-0472">Membrane</keyword>
<evidence type="ECO:0000256" key="6">
    <source>
        <dbReference type="ARBA" id="ARBA00038046"/>
    </source>
</evidence>
<dbReference type="InterPro" id="IPR003392">
    <property type="entry name" value="PTHD_SSD"/>
</dbReference>
<evidence type="ECO:0000259" key="9">
    <source>
        <dbReference type="PROSITE" id="PS50156"/>
    </source>
</evidence>